<proteinExistence type="predicted"/>
<reference evidence="2" key="1">
    <citation type="journal article" date="2021" name="bioRxiv">
        <title>Whole Genome Assembly and Annotation of Northern Wild Rice, Zizania palustris L., Supports a Whole Genome Duplication in the Zizania Genus.</title>
        <authorList>
            <person name="Haas M."/>
            <person name="Kono T."/>
            <person name="Macchietto M."/>
            <person name="Millas R."/>
            <person name="McGilp L."/>
            <person name="Shao M."/>
            <person name="Duquette J."/>
            <person name="Hirsch C.N."/>
            <person name="Kimball J."/>
        </authorList>
    </citation>
    <scope>NUCLEOTIDE SEQUENCE</scope>
    <source>
        <tissue evidence="2">Fresh leaf tissue</tissue>
    </source>
</reference>
<keyword evidence="3" id="KW-1185">Reference proteome</keyword>
<accession>A0A8J5SV49</accession>
<dbReference type="OrthoDB" id="118550at2759"/>
<gene>
    <name evidence="2" type="ORF">GUJ93_ZPchr0007g3742</name>
</gene>
<sequence>MSTPNSSNLQTVADMEGDAASAETPTSGAGEFSCHGAAEENTWNPWLNLNSTHQFLYYLPHGQFFSLHSALPCFSYQLPNPQVVASNQQHHQHQTSEAAGYNCTQREDSWTESNTPSCSVPETAARNSETSESCSHGKGGEDNTAPLPNSRKRATSPGSKCRRGFVPYKRCAADSELLLKSQAPPEEADGEMTRLCL</sequence>
<feature type="compositionally biased region" description="Polar residues" evidence="1">
    <location>
        <begin position="1"/>
        <end position="11"/>
    </location>
</feature>
<protein>
    <submittedName>
        <fullName evidence="2">Uncharacterized protein</fullName>
    </submittedName>
</protein>
<evidence type="ECO:0000313" key="2">
    <source>
        <dbReference type="EMBL" id="KAG8080923.1"/>
    </source>
</evidence>
<feature type="region of interest" description="Disordered" evidence="1">
    <location>
        <begin position="85"/>
        <end position="164"/>
    </location>
</feature>
<feature type="region of interest" description="Disordered" evidence="1">
    <location>
        <begin position="1"/>
        <end position="33"/>
    </location>
</feature>
<evidence type="ECO:0000256" key="1">
    <source>
        <dbReference type="SAM" id="MobiDB-lite"/>
    </source>
</evidence>
<feature type="region of interest" description="Disordered" evidence="1">
    <location>
        <begin position="176"/>
        <end position="197"/>
    </location>
</feature>
<evidence type="ECO:0000313" key="3">
    <source>
        <dbReference type="Proteomes" id="UP000729402"/>
    </source>
</evidence>
<comment type="caution">
    <text evidence="2">The sequence shown here is derived from an EMBL/GenBank/DDBJ whole genome shotgun (WGS) entry which is preliminary data.</text>
</comment>
<dbReference type="AlphaFoldDB" id="A0A8J5SV49"/>
<organism evidence="2 3">
    <name type="scientific">Zizania palustris</name>
    <name type="common">Northern wild rice</name>
    <dbReference type="NCBI Taxonomy" id="103762"/>
    <lineage>
        <taxon>Eukaryota</taxon>
        <taxon>Viridiplantae</taxon>
        <taxon>Streptophyta</taxon>
        <taxon>Embryophyta</taxon>
        <taxon>Tracheophyta</taxon>
        <taxon>Spermatophyta</taxon>
        <taxon>Magnoliopsida</taxon>
        <taxon>Liliopsida</taxon>
        <taxon>Poales</taxon>
        <taxon>Poaceae</taxon>
        <taxon>BOP clade</taxon>
        <taxon>Oryzoideae</taxon>
        <taxon>Oryzeae</taxon>
        <taxon>Zizaniinae</taxon>
        <taxon>Zizania</taxon>
    </lineage>
</organism>
<dbReference type="EMBL" id="JAAALK010000282">
    <property type="protein sequence ID" value="KAG8080923.1"/>
    <property type="molecule type" value="Genomic_DNA"/>
</dbReference>
<feature type="compositionally biased region" description="Polar residues" evidence="1">
    <location>
        <begin position="111"/>
        <end position="134"/>
    </location>
</feature>
<reference evidence="2" key="2">
    <citation type="submission" date="2021-02" db="EMBL/GenBank/DDBJ databases">
        <authorList>
            <person name="Kimball J.A."/>
            <person name="Haas M.W."/>
            <person name="Macchietto M."/>
            <person name="Kono T."/>
            <person name="Duquette J."/>
            <person name="Shao M."/>
        </authorList>
    </citation>
    <scope>NUCLEOTIDE SEQUENCE</scope>
    <source>
        <tissue evidence="2">Fresh leaf tissue</tissue>
    </source>
</reference>
<name>A0A8J5SV49_ZIZPA</name>
<dbReference type="Proteomes" id="UP000729402">
    <property type="component" value="Unassembled WGS sequence"/>
</dbReference>